<keyword evidence="2" id="KW-1185">Reference proteome</keyword>
<dbReference type="Gene3D" id="3.40.50.1820">
    <property type="entry name" value="alpha/beta hydrolase"/>
    <property type="match status" value="1"/>
</dbReference>
<name>A0A0C2CI41_9BILA</name>
<dbReference type="Proteomes" id="UP000054047">
    <property type="component" value="Unassembled WGS sequence"/>
</dbReference>
<organism evidence="1 2">
    <name type="scientific">Ancylostoma duodenale</name>
    <dbReference type="NCBI Taxonomy" id="51022"/>
    <lineage>
        <taxon>Eukaryota</taxon>
        <taxon>Metazoa</taxon>
        <taxon>Ecdysozoa</taxon>
        <taxon>Nematoda</taxon>
        <taxon>Chromadorea</taxon>
        <taxon>Rhabditida</taxon>
        <taxon>Rhabditina</taxon>
        <taxon>Rhabditomorpha</taxon>
        <taxon>Strongyloidea</taxon>
        <taxon>Ancylostomatidae</taxon>
        <taxon>Ancylostomatinae</taxon>
        <taxon>Ancylostoma</taxon>
    </lineage>
</organism>
<dbReference type="EMBL" id="KN753385">
    <property type="protein sequence ID" value="KIH49452.1"/>
    <property type="molecule type" value="Genomic_DNA"/>
</dbReference>
<dbReference type="AlphaFoldDB" id="A0A0C2CI41"/>
<evidence type="ECO:0000313" key="2">
    <source>
        <dbReference type="Proteomes" id="UP000054047"/>
    </source>
</evidence>
<dbReference type="ESTHER" id="9bila-a0a016s1n7">
    <property type="family name" value="OtherNon-catalytic_C"/>
</dbReference>
<gene>
    <name evidence="1" type="ORF">ANCDUO_20472</name>
</gene>
<protein>
    <submittedName>
        <fullName evidence="1">Uncharacterized protein</fullName>
    </submittedName>
</protein>
<evidence type="ECO:0000313" key="1">
    <source>
        <dbReference type="EMBL" id="KIH49452.1"/>
    </source>
</evidence>
<accession>A0A0C2CI41</accession>
<reference evidence="1 2" key="1">
    <citation type="submission" date="2013-12" db="EMBL/GenBank/DDBJ databases">
        <title>Draft genome of the parsitic nematode Ancylostoma duodenale.</title>
        <authorList>
            <person name="Mitreva M."/>
        </authorList>
    </citation>
    <scope>NUCLEOTIDE SEQUENCE [LARGE SCALE GENOMIC DNA]</scope>
    <source>
        <strain evidence="1 2">Zhejiang</strain>
    </source>
</reference>
<dbReference type="SUPFAM" id="SSF53474">
    <property type="entry name" value="alpha/beta-Hydrolases"/>
    <property type="match status" value="1"/>
</dbReference>
<proteinExistence type="predicted"/>
<dbReference type="InterPro" id="IPR029058">
    <property type="entry name" value="AB_hydrolase_fold"/>
</dbReference>
<sequence length="87" mass="10053">MSQTATQIDSFMRNGNQYVRLYQFTHVTDLGRQNTPDLGSWKPVLKGQDMVFLFMSETVWGSGTPTPDDWRMADQMGERWTQFAKEG</sequence>
<dbReference type="OrthoDB" id="5842897at2759"/>